<keyword evidence="3 7" id="KW-0812">Transmembrane</keyword>
<evidence type="ECO:0000256" key="4">
    <source>
        <dbReference type="ARBA" id="ARBA00022989"/>
    </source>
</evidence>
<feature type="compositionally biased region" description="Polar residues" evidence="6">
    <location>
        <begin position="600"/>
        <end position="616"/>
    </location>
</feature>
<evidence type="ECO:0000259" key="8">
    <source>
        <dbReference type="Pfam" id="PF00924"/>
    </source>
</evidence>
<dbReference type="Proteomes" id="UP001497444">
    <property type="component" value="Chromosome 3"/>
</dbReference>
<keyword evidence="4 7" id="KW-1133">Transmembrane helix</keyword>
<feature type="transmembrane region" description="Helical" evidence="7">
    <location>
        <begin position="474"/>
        <end position="495"/>
    </location>
</feature>
<dbReference type="PANTHER" id="PTHR31618:SF23">
    <property type="entry name" value="MECHANOSENSITIVE ION CHANNEL PROTEIN"/>
    <property type="match status" value="1"/>
</dbReference>
<dbReference type="PANTHER" id="PTHR31618">
    <property type="entry name" value="MECHANOSENSITIVE ION CHANNEL PROTEIN 5"/>
    <property type="match status" value="1"/>
</dbReference>
<feature type="transmembrane region" description="Helical" evidence="7">
    <location>
        <begin position="801"/>
        <end position="819"/>
    </location>
</feature>
<dbReference type="EMBL" id="OZ020098">
    <property type="protein sequence ID" value="CAK9270308.1"/>
    <property type="molecule type" value="Genomic_DNA"/>
</dbReference>
<feature type="region of interest" description="Disordered" evidence="6">
    <location>
        <begin position="201"/>
        <end position="223"/>
    </location>
</feature>
<evidence type="ECO:0000256" key="3">
    <source>
        <dbReference type="ARBA" id="ARBA00022692"/>
    </source>
</evidence>
<evidence type="ECO:0000256" key="7">
    <source>
        <dbReference type="SAM" id="Phobius"/>
    </source>
</evidence>
<evidence type="ECO:0000256" key="6">
    <source>
        <dbReference type="SAM" id="MobiDB-lite"/>
    </source>
</evidence>
<feature type="compositionally biased region" description="Basic and acidic residues" evidence="6">
    <location>
        <begin position="146"/>
        <end position="155"/>
    </location>
</feature>
<reference evidence="9" key="1">
    <citation type="submission" date="2024-02" db="EMBL/GenBank/DDBJ databases">
        <authorList>
            <consortium name="ELIXIR-Norway"/>
            <consortium name="Elixir Norway"/>
        </authorList>
    </citation>
    <scope>NUCLEOTIDE SEQUENCE</scope>
</reference>
<keyword evidence="10" id="KW-1185">Reference proteome</keyword>
<evidence type="ECO:0000313" key="10">
    <source>
        <dbReference type="Proteomes" id="UP001497444"/>
    </source>
</evidence>
<sequence length="1003" mass="112905">MGDPMDYLTASGTINDEADVNLATQLQQSSDDISQAFIAKEVATAMSAAAAADEITRSAAFTQNTSRAQQQPPPTDAQDVHILQTIPNLRTKRRVIADDSATDHGGRGGQESYQIPPYGYEHGSSPRVAVDAEQGPGAASSSKLGSSHDRPDLQRFEFPSLEDAATSSSNTSCIAVQSDSSRGGQPSIMKLRKPNLRALTLPDQGDEQSSHQSSPGARSPISPTVLYRGFMTSRKPPKVHARLKARLQDPPPMQPVVRRLVSDRRDSRTRRYSLQEHNNPELTFGGFHTSRRPKPGGLSRVASFVAAATPSKIKSIANMLFSPRTAGAAAPSGSAPPEEEVDPLEDESIPQYKRWKRKSNRWLYWMQRISLIALIALLVCSVRYESLRKVYWYNLVLWQWLTLMLMVSCGRLIAGGAVQLLVVLIEHHYLLKRRVLYFVYGLRHAVKNCIWLALVIGTWKIIFRNNTDTQTIPVITKVLWCFFAASLLWMAKVLFVKVAANSFHRAAYFDRIQDCLFHQYVLETISQPKYVEGENESTWLYGGVSNEQDMRTPQLPGTPREISLRPVTSDLESQVPKSTGIAYETQPSDPRPRTPHGWQGLSSSKYDVQQPPSAHQTPRRKVSYVSIPGTTNGKVTITPEVVIAQDKLQGLTSHTVSAWTLRRLMKLVRTHNMTTYASMLSDDWEIDSEAQAKAAAKQIFYNMADRTEKSLTLKNFLEFFPEEKAPQAFELFELSDQETISKKALVKWVVTVYKERKALSLTLSDNRTVVAKLHRVLDVLVLAVLLTICFLIMGVNTQKLLVAFSSILLPSVFVFGNAARSTFESLIFLFIMHPFDVGDRILVDGNSLVVEELNILNTIFLSGSNEKVYYPNSVLASKPISNFYRSPDQWDTIDFQIHASTPVEKIGILKEKMTKYIDSLPQFWYPTFRVLCKDIEDSNRMKMSIWMQHHLNFQEAGERWQRRSNMILHMKTVLEELKIGFQLPRQEITVTGIPLLDVPHTFS</sequence>
<feature type="domain" description="Mechanosensitive ion channel MscS" evidence="8">
    <location>
        <begin position="827"/>
        <end position="883"/>
    </location>
</feature>
<evidence type="ECO:0000256" key="2">
    <source>
        <dbReference type="ARBA" id="ARBA00008017"/>
    </source>
</evidence>
<keyword evidence="5 7" id="KW-0472">Membrane</keyword>
<dbReference type="SUPFAM" id="SSF50182">
    <property type="entry name" value="Sm-like ribonucleoproteins"/>
    <property type="match status" value="1"/>
</dbReference>
<comment type="subcellular location">
    <subcellularLocation>
        <location evidence="1">Membrane</location>
        <topology evidence="1">Multi-pass membrane protein</topology>
    </subcellularLocation>
</comment>
<evidence type="ECO:0000313" key="9">
    <source>
        <dbReference type="EMBL" id="CAK9270308.1"/>
    </source>
</evidence>
<accession>A0ABP0WTW6</accession>
<gene>
    <name evidence="9" type="ORF">CSSPJE1EN1_LOCUS15786</name>
</gene>
<dbReference type="InterPro" id="IPR006685">
    <property type="entry name" value="MscS_channel_2nd"/>
</dbReference>
<organism evidence="9 10">
    <name type="scientific">Sphagnum jensenii</name>
    <dbReference type="NCBI Taxonomy" id="128206"/>
    <lineage>
        <taxon>Eukaryota</taxon>
        <taxon>Viridiplantae</taxon>
        <taxon>Streptophyta</taxon>
        <taxon>Embryophyta</taxon>
        <taxon>Bryophyta</taxon>
        <taxon>Sphagnophytina</taxon>
        <taxon>Sphagnopsida</taxon>
        <taxon>Sphagnales</taxon>
        <taxon>Sphagnaceae</taxon>
        <taxon>Sphagnum</taxon>
    </lineage>
</organism>
<feature type="region of interest" description="Disordered" evidence="6">
    <location>
        <begin position="550"/>
        <end position="621"/>
    </location>
</feature>
<evidence type="ECO:0000256" key="1">
    <source>
        <dbReference type="ARBA" id="ARBA00004141"/>
    </source>
</evidence>
<proteinExistence type="inferred from homology"/>
<feature type="compositionally biased region" description="Basic and acidic residues" evidence="6">
    <location>
        <begin position="95"/>
        <end position="106"/>
    </location>
</feature>
<feature type="transmembrane region" description="Helical" evidence="7">
    <location>
        <begin position="396"/>
        <end position="424"/>
    </location>
</feature>
<comment type="similarity">
    <text evidence="2">Belongs to the MscS (TC 1.A.23) family.</text>
</comment>
<dbReference type="InterPro" id="IPR016688">
    <property type="entry name" value="MscS-like_plants/fungi"/>
</dbReference>
<feature type="compositionally biased region" description="Polar residues" evidence="6">
    <location>
        <begin position="165"/>
        <end position="184"/>
    </location>
</feature>
<feature type="region of interest" description="Disordered" evidence="6">
    <location>
        <begin position="91"/>
        <end position="188"/>
    </location>
</feature>
<dbReference type="InterPro" id="IPR010920">
    <property type="entry name" value="LSM_dom_sf"/>
</dbReference>
<feature type="transmembrane region" description="Helical" evidence="7">
    <location>
        <begin position="776"/>
        <end position="795"/>
    </location>
</feature>
<dbReference type="Gene3D" id="2.30.30.60">
    <property type="match status" value="1"/>
</dbReference>
<dbReference type="InterPro" id="IPR023408">
    <property type="entry name" value="MscS_beta-dom_sf"/>
</dbReference>
<name>A0ABP0WTW6_9BRYO</name>
<feature type="transmembrane region" description="Helical" evidence="7">
    <location>
        <begin position="445"/>
        <end position="462"/>
    </location>
</feature>
<evidence type="ECO:0000256" key="5">
    <source>
        <dbReference type="ARBA" id="ARBA00023136"/>
    </source>
</evidence>
<feature type="transmembrane region" description="Helical" evidence="7">
    <location>
        <begin position="362"/>
        <end position="384"/>
    </location>
</feature>
<protein>
    <recommendedName>
        <fullName evidence="8">Mechanosensitive ion channel MscS domain-containing protein</fullName>
    </recommendedName>
</protein>
<dbReference type="Pfam" id="PF00924">
    <property type="entry name" value="MS_channel_2nd"/>
    <property type="match status" value="1"/>
</dbReference>